<dbReference type="InterPro" id="IPR019734">
    <property type="entry name" value="TPR_rpt"/>
</dbReference>
<proteinExistence type="predicted"/>
<evidence type="ECO:0000313" key="2">
    <source>
        <dbReference type="Proteomes" id="UP000309128"/>
    </source>
</evidence>
<dbReference type="RefSeq" id="WP_138673472.1">
    <property type="nucleotide sequence ID" value="NZ_VCKY01000315.1"/>
</dbReference>
<dbReference type="EMBL" id="VCKY01000315">
    <property type="protein sequence ID" value="TMR08163.1"/>
    <property type="molecule type" value="Genomic_DNA"/>
</dbReference>
<protein>
    <submittedName>
        <fullName evidence="1">Tetratricopeptide repeat protein</fullName>
    </submittedName>
</protein>
<dbReference type="GO" id="GO:0042802">
    <property type="term" value="F:identical protein binding"/>
    <property type="evidence" value="ECO:0007669"/>
    <property type="project" value="InterPro"/>
</dbReference>
<dbReference type="PANTHER" id="PTHR10098">
    <property type="entry name" value="RAPSYN-RELATED"/>
    <property type="match status" value="1"/>
</dbReference>
<sequence>MARALPGQEPYYAAEQPGVEFAGAREVDAWTEAERDNLLAVAHRAAESADPHTALGLALGLHRPFNYRGWVTHLADVHLNAIAVAARCGDWAGQAQAASFLGWAYRDQGRYEQAIEQLKQAVVCWGRASLPHRRIGAFNNLGIIHTLLGQLDLGRINFARATEIAEETGDAYARGTIHNNGVHLLCRQHRFEEAIAQAKIAVVEWSGSLHVEGTSHETLARAYMHEGRLAEAADTFQVALTLLREAGYRIGHAVAAWWYGQTLHELGRPAEARRIWRDCFTTLLEARLLTRAEVDELLDQPVPEMPGPIGNML</sequence>
<accession>A0A5S4EWY2</accession>
<dbReference type="AlphaFoldDB" id="A0A5S4EWY2"/>
<dbReference type="Pfam" id="PF07721">
    <property type="entry name" value="TPR_4"/>
    <property type="match status" value="1"/>
</dbReference>
<dbReference type="InterPro" id="IPR011717">
    <property type="entry name" value="TPR-4"/>
</dbReference>
<dbReference type="OrthoDB" id="5521887at2"/>
<name>A0A5S4EWY2_9ACTN</name>
<organism evidence="1 2">
    <name type="scientific">Nonomuraea turkmeniaca</name>
    <dbReference type="NCBI Taxonomy" id="103838"/>
    <lineage>
        <taxon>Bacteria</taxon>
        <taxon>Bacillati</taxon>
        <taxon>Actinomycetota</taxon>
        <taxon>Actinomycetes</taxon>
        <taxon>Streptosporangiales</taxon>
        <taxon>Streptosporangiaceae</taxon>
        <taxon>Nonomuraea</taxon>
    </lineage>
</organism>
<keyword evidence="2" id="KW-1185">Reference proteome</keyword>
<comment type="caution">
    <text evidence="1">The sequence shown here is derived from an EMBL/GenBank/DDBJ whole genome shotgun (WGS) entry which is preliminary data.</text>
</comment>
<reference evidence="1 2" key="1">
    <citation type="submission" date="2019-05" db="EMBL/GenBank/DDBJ databases">
        <title>Draft genome sequence of Nonomuraea turkmeniaca DSM 43926.</title>
        <authorList>
            <person name="Saricaoglu S."/>
            <person name="Isik K."/>
        </authorList>
    </citation>
    <scope>NUCLEOTIDE SEQUENCE [LARGE SCALE GENOMIC DNA]</scope>
    <source>
        <strain evidence="1 2">DSM 43926</strain>
    </source>
</reference>
<dbReference type="Gene3D" id="1.25.40.10">
    <property type="entry name" value="Tetratricopeptide repeat domain"/>
    <property type="match status" value="2"/>
</dbReference>
<dbReference type="SMART" id="SM00028">
    <property type="entry name" value="TPR"/>
    <property type="match status" value="3"/>
</dbReference>
<dbReference type="SUPFAM" id="SSF48452">
    <property type="entry name" value="TPR-like"/>
    <property type="match status" value="1"/>
</dbReference>
<gene>
    <name evidence="1" type="ORF">ETD86_49020</name>
</gene>
<dbReference type="Proteomes" id="UP000309128">
    <property type="component" value="Unassembled WGS sequence"/>
</dbReference>
<dbReference type="Pfam" id="PF13432">
    <property type="entry name" value="TPR_16"/>
    <property type="match status" value="1"/>
</dbReference>
<evidence type="ECO:0000313" key="1">
    <source>
        <dbReference type="EMBL" id="TMR08163.1"/>
    </source>
</evidence>
<dbReference type="InterPro" id="IPR011990">
    <property type="entry name" value="TPR-like_helical_dom_sf"/>
</dbReference>
<dbReference type="Pfam" id="PF13374">
    <property type="entry name" value="TPR_10"/>
    <property type="match status" value="1"/>
</dbReference>